<gene>
    <name evidence="4" type="ORF">PL707_08445</name>
</gene>
<comment type="caution">
    <text evidence="4">The sequence shown here is derived from an EMBL/GenBank/DDBJ whole genome shotgun (WGS) entry which is preliminary data.</text>
</comment>
<dbReference type="PANTHER" id="PTHR13696">
    <property type="entry name" value="P-LOOP CONTAINING NUCLEOSIDE TRIPHOSPHATE HYDROLASE"/>
    <property type="match status" value="1"/>
</dbReference>
<protein>
    <submittedName>
        <fullName evidence="4">ParA family protein</fullName>
    </submittedName>
</protein>
<comment type="similarity">
    <text evidence="1">Belongs to the ParA family.</text>
</comment>
<accession>A0AAW6A3H2</accession>
<dbReference type="InterPro" id="IPR050678">
    <property type="entry name" value="DNA_Partitioning_ATPase"/>
</dbReference>
<dbReference type="Gene3D" id="3.40.50.300">
    <property type="entry name" value="P-loop containing nucleotide triphosphate hydrolases"/>
    <property type="match status" value="1"/>
</dbReference>
<dbReference type="Proteomes" id="UP001211105">
    <property type="component" value="Unassembled WGS sequence"/>
</dbReference>
<sequence>MGKAKIIAVTNQKGGTGKTTTTQNLGDALALKGLRVLLVDMDHQASLSILCGIDQPDQLPDEQTIAAPILNVANHEDPNTRATIRHIHDNVDLLASNVMLSRVEMYLSSVSMGRETILRRVLEPVMDDYDVIIIDCAPNLGNLTANDMVAADGMIVPMCAQYLSVKGLDLLLAQYSDAKLLNPGLEIIGALITMKDPRRTMQGRIVESLQAQREQGLAMFDTIIPRAADTEEASAKAQSIIAFKHDSKVAQAYLRLADEVMPWIMGEDAR</sequence>
<dbReference type="SUPFAM" id="SSF52540">
    <property type="entry name" value="P-loop containing nucleoside triphosphate hydrolases"/>
    <property type="match status" value="1"/>
</dbReference>
<evidence type="ECO:0000256" key="1">
    <source>
        <dbReference type="ARBA" id="ARBA00006976"/>
    </source>
</evidence>
<name>A0AAW6A3H2_9BIFI</name>
<evidence type="ECO:0000256" key="2">
    <source>
        <dbReference type="ARBA" id="ARBA00059092"/>
    </source>
</evidence>
<evidence type="ECO:0000313" key="5">
    <source>
        <dbReference type="Proteomes" id="UP001211105"/>
    </source>
</evidence>
<dbReference type="AlphaFoldDB" id="A0AAW6A3H2"/>
<dbReference type="InterPro" id="IPR025669">
    <property type="entry name" value="AAA_dom"/>
</dbReference>
<dbReference type="RefSeq" id="WP_195223774.1">
    <property type="nucleotide sequence ID" value="NZ_JADMXZ010000003.1"/>
</dbReference>
<dbReference type="Pfam" id="PF13614">
    <property type="entry name" value="AAA_31"/>
    <property type="match status" value="1"/>
</dbReference>
<dbReference type="EMBL" id="JAQKGX010000004">
    <property type="protein sequence ID" value="MDB1162289.1"/>
    <property type="molecule type" value="Genomic_DNA"/>
</dbReference>
<dbReference type="InterPro" id="IPR027417">
    <property type="entry name" value="P-loop_NTPase"/>
</dbReference>
<dbReference type="CDD" id="cd02042">
    <property type="entry name" value="ParAB_family"/>
    <property type="match status" value="1"/>
</dbReference>
<comment type="function">
    <text evidence="2">May play a role in septum formation.</text>
</comment>
<organism evidence="4 5">
    <name type="scientific">Bifidobacterium catenulatum</name>
    <dbReference type="NCBI Taxonomy" id="1686"/>
    <lineage>
        <taxon>Bacteria</taxon>
        <taxon>Bacillati</taxon>
        <taxon>Actinomycetota</taxon>
        <taxon>Actinomycetes</taxon>
        <taxon>Bifidobacteriales</taxon>
        <taxon>Bifidobacteriaceae</taxon>
        <taxon>Bifidobacterium</taxon>
    </lineage>
</organism>
<dbReference type="FunFam" id="3.40.50.300:FF:000285">
    <property type="entry name" value="Sporulation initiation inhibitor Soj"/>
    <property type="match status" value="1"/>
</dbReference>
<evidence type="ECO:0000259" key="3">
    <source>
        <dbReference type="Pfam" id="PF13614"/>
    </source>
</evidence>
<proteinExistence type="inferred from homology"/>
<dbReference type="PANTHER" id="PTHR13696:SF99">
    <property type="entry name" value="COBYRINIC ACID AC-DIAMIDE SYNTHASE"/>
    <property type="match status" value="1"/>
</dbReference>
<feature type="domain" description="AAA" evidence="3">
    <location>
        <begin position="4"/>
        <end position="183"/>
    </location>
</feature>
<reference evidence="4" key="1">
    <citation type="submission" date="2023-01" db="EMBL/GenBank/DDBJ databases">
        <title>Human gut microbiome strain richness.</title>
        <authorList>
            <person name="Chen-Liaw A."/>
        </authorList>
    </citation>
    <scope>NUCLEOTIDE SEQUENCE</scope>
    <source>
        <strain evidence="4">BSD2780120875st1_E5_BSD2780120875b_170604</strain>
    </source>
</reference>
<evidence type="ECO:0000313" key="4">
    <source>
        <dbReference type="EMBL" id="MDB1162289.1"/>
    </source>
</evidence>